<organism evidence="1 2">
    <name type="scientific">Papaver atlanticum</name>
    <dbReference type="NCBI Taxonomy" id="357466"/>
    <lineage>
        <taxon>Eukaryota</taxon>
        <taxon>Viridiplantae</taxon>
        <taxon>Streptophyta</taxon>
        <taxon>Embryophyta</taxon>
        <taxon>Tracheophyta</taxon>
        <taxon>Spermatophyta</taxon>
        <taxon>Magnoliopsida</taxon>
        <taxon>Ranunculales</taxon>
        <taxon>Papaveraceae</taxon>
        <taxon>Papaveroideae</taxon>
        <taxon>Papaver</taxon>
    </lineage>
</organism>
<accession>A0AAD4TE29</accession>
<comment type="caution">
    <text evidence="1">The sequence shown here is derived from an EMBL/GenBank/DDBJ whole genome shotgun (WGS) entry which is preliminary data.</text>
</comment>
<protein>
    <submittedName>
        <fullName evidence="1">Uncharacterized protein</fullName>
    </submittedName>
</protein>
<name>A0AAD4TE29_9MAGN</name>
<evidence type="ECO:0000313" key="2">
    <source>
        <dbReference type="Proteomes" id="UP001202328"/>
    </source>
</evidence>
<reference evidence="1" key="1">
    <citation type="submission" date="2022-04" db="EMBL/GenBank/DDBJ databases">
        <title>A functionally conserved STORR gene fusion in Papaver species that diverged 16.8 million years ago.</title>
        <authorList>
            <person name="Catania T."/>
        </authorList>
    </citation>
    <scope>NUCLEOTIDE SEQUENCE</scope>
    <source>
        <strain evidence="1">S-188037</strain>
    </source>
</reference>
<proteinExistence type="predicted"/>
<sequence>SNKKWQMQRIFSHSCATMAMKSYIWLQTSGGSIQSLTFPRLKLQIHQVSDQLVDNNAQEARPAISGYILGSRLILLGRQSKKLSDVVTGSNVSLHLPHLHTVRLVHFRKFANLSL</sequence>
<dbReference type="AlphaFoldDB" id="A0AAD4TE29"/>
<dbReference type="EMBL" id="JAJJMB010002292">
    <property type="protein sequence ID" value="KAI3952171.1"/>
    <property type="molecule type" value="Genomic_DNA"/>
</dbReference>
<gene>
    <name evidence="1" type="ORF">MKW98_005866</name>
</gene>
<feature type="non-terminal residue" evidence="1">
    <location>
        <position position="1"/>
    </location>
</feature>
<keyword evidence="2" id="KW-1185">Reference proteome</keyword>
<evidence type="ECO:0000313" key="1">
    <source>
        <dbReference type="EMBL" id="KAI3952171.1"/>
    </source>
</evidence>
<dbReference type="Proteomes" id="UP001202328">
    <property type="component" value="Unassembled WGS sequence"/>
</dbReference>